<evidence type="ECO:0000313" key="3">
    <source>
        <dbReference type="Proteomes" id="UP000006882"/>
    </source>
</evidence>
<dbReference type="Proteomes" id="UP000006882">
    <property type="component" value="Chromosome G4"/>
</dbReference>
<dbReference type="Gramene" id="ONI14180">
    <property type="protein sequence ID" value="ONI14180"/>
    <property type="gene ID" value="PRUPE_4G267300"/>
</dbReference>
<dbReference type="AlphaFoldDB" id="A0A251PSX3"/>
<keyword evidence="3" id="KW-1185">Reference proteome</keyword>
<feature type="transmembrane region" description="Helical" evidence="1">
    <location>
        <begin position="86"/>
        <end position="105"/>
    </location>
</feature>
<keyword evidence="1" id="KW-0472">Membrane</keyword>
<sequence>MCSYRYDLLPIILSFRSLKKLVSRCLIGLQVKYPYSFPPFCFSRGFLFLGIRDFFGLPMVLFLASYMLEPNATIPTLPISSLPGLWWLHVCKYLSFVALVICPSVP</sequence>
<feature type="transmembrane region" description="Helical" evidence="1">
    <location>
        <begin position="46"/>
        <end position="66"/>
    </location>
</feature>
<evidence type="ECO:0000313" key="2">
    <source>
        <dbReference type="EMBL" id="ONI14180.1"/>
    </source>
</evidence>
<name>A0A251PSX3_PRUPE</name>
<keyword evidence="1" id="KW-0812">Transmembrane</keyword>
<dbReference type="EMBL" id="CM007654">
    <property type="protein sequence ID" value="ONI14180.1"/>
    <property type="molecule type" value="Genomic_DNA"/>
</dbReference>
<evidence type="ECO:0000256" key="1">
    <source>
        <dbReference type="SAM" id="Phobius"/>
    </source>
</evidence>
<gene>
    <name evidence="2" type="ORF">PRUPE_4G267300</name>
</gene>
<organism evidence="2 3">
    <name type="scientific">Prunus persica</name>
    <name type="common">Peach</name>
    <name type="synonym">Amygdalus persica</name>
    <dbReference type="NCBI Taxonomy" id="3760"/>
    <lineage>
        <taxon>Eukaryota</taxon>
        <taxon>Viridiplantae</taxon>
        <taxon>Streptophyta</taxon>
        <taxon>Embryophyta</taxon>
        <taxon>Tracheophyta</taxon>
        <taxon>Spermatophyta</taxon>
        <taxon>Magnoliopsida</taxon>
        <taxon>eudicotyledons</taxon>
        <taxon>Gunneridae</taxon>
        <taxon>Pentapetalae</taxon>
        <taxon>rosids</taxon>
        <taxon>fabids</taxon>
        <taxon>Rosales</taxon>
        <taxon>Rosaceae</taxon>
        <taxon>Amygdaloideae</taxon>
        <taxon>Amygdaleae</taxon>
        <taxon>Prunus</taxon>
    </lineage>
</organism>
<protein>
    <submittedName>
        <fullName evidence="2">Uncharacterized protein</fullName>
    </submittedName>
</protein>
<accession>A0A251PSX3</accession>
<reference evidence="2 3" key="1">
    <citation type="journal article" date="2013" name="Nat. Genet.">
        <title>The high-quality draft genome of peach (Prunus persica) identifies unique patterns of genetic diversity, domestication and genome evolution.</title>
        <authorList>
            <consortium name="International Peach Genome Initiative"/>
            <person name="Verde I."/>
            <person name="Abbott A.G."/>
            <person name="Scalabrin S."/>
            <person name="Jung S."/>
            <person name="Shu S."/>
            <person name="Marroni F."/>
            <person name="Zhebentyayeva T."/>
            <person name="Dettori M.T."/>
            <person name="Grimwood J."/>
            <person name="Cattonaro F."/>
            <person name="Zuccolo A."/>
            <person name="Rossini L."/>
            <person name="Jenkins J."/>
            <person name="Vendramin E."/>
            <person name="Meisel L.A."/>
            <person name="Decroocq V."/>
            <person name="Sosinski B."/>
            <person name="Prochnik S."/>
            <person name="Mitros T."/>
            <person name="Policriti A."/>
            <person name="Cipriani G."/>
            <person name="Dondini L."/>
            <person name="Ficklin S."/>
            <person name="Goodstein D.M."/>
            <person name="Xuan P."/>
            <person name="Del Fabbro C."/>
            <person name="Aramini V."/>
            <person name="Copetti D."/>
            <person name="Gonzalez S."/>
            <person name="Horner D.S."/>
            <person name="Falchi R."/>
            <person name="Lucas S."/>
            <person name="Mica E."/>
            <person name="Maldonado J."/>
            <person name="Lazzari B."/>
            <person name="Bielenberg D."/>
            <person name="Pirona R."/>
            <person name="Miculan M."/>
            <person name="Barakat A."/>
            <person name="Testolin R."/>
            <person name="Stella A."/>
            <person name="Tartarini S."/>
            <person name="Tonutti P."/>
            <person name="Arus P."/>
            <person name="Orellana A."/>
            <person name="Wells C."/>
            <person name="Main D."/>
            <person name="Vizzotto G."/>
            <person name="Silva H."/>
            <person name="Salamini F."/>
            <person name="Schmutz J."/>
            <person name="Morgante M."/>
            <person name="Rokhsar D.S."/>
        </authorList>
    </citation>
    <scope>NUCLEOTIDE SEQUENCE [LARGE SCALE GENOMIC DNA]</scope>
    <source>
        <strain evidence="3">cv. Nemared</strain>
    </source>
</reference>
<proteinExistence type="predicted"/>
<keyword evidence="1" id="KW-1133">Transmembrane helix</keyword>